<evidence type="ECO:0000256" key="6">
    <source>
        <dbReference type="ARBA" id="ARBA00023115"/>
    </source>
</evidence>
<keyword evidence="9" id="KW-0704">Schiff base</keyword>
<dbReference type="RefSeq" id="WP_013967734.1">
    <property type="nucleotide sequence ID" value="NC_015732.1"/>
</dbReference>
<dbReference type="Proteomes" id="UP000000503">
    <property type="component" value="Chromosome"/>
</dbReference>
<dbReference type="STRING" id="744872.Spica_0254"/>
<keyword evidence="7" id="KW-0865">Zymogen</keyword>
<evidence type="ECO:0000256" key="5">
    <source>
        <dbReference type="ARBA" id="ARBA00023066"/>
    </source>
</evidence>
<dbReference type="GO" id="GO:0004014">
    <property type="term" value="F:adenosylmethionine decarboxylase activity"/>
    <property type="evidence" value="ECO:0007669"/>
    <property type="project" value="UniProtKB-UniRule"/>
</dbReference>
<dbReference type="KEGG" id="scd:Spica_0254"/>
<comment type="cofactor">
    <cofactor evidence="1">
        <name>pyruvate</name>
        <dbReference type="ChEBI" id="CHEBI:15361"/>
    </cofactor>
</comment>
<dbReference type="NCBIfam" id="TIGR03331">
    <property type="entry name" value="SAM_DCase_Eco"/>
    <property type="match status" value="1"/>
</dbReference>
<evidence type="ECO:0000256" key="4">
    <source>
        <dbReference type="ARBA" id="ARBA00022813"/>
    </source>
</evidence>
<keyword evidence="5" id="KW-0745">Spermidine biosynthesis</keyword>
<dbReference type="Pfam" id="PF02675">
    <property type="entry name" value="AdoMet_dc"/>
    <property type="match status" value="1"/>
</dbReference>
<keyword evidence="3" id="KW-0210">Decarboxylase</keyword>
<dbReference type="EMBL" id="CP002868">
    <property type="protein sequence ID" value="AEJ18421.1"/>
    <property type="molecule type" value="Genomic_DNA"/>
</dbReference>
<evidence type="ECO:0000256" key="1">
    <source>
        <dbReference type="ARBA" id="ARBA00001928"/>
    </source>
</evidence>
<keyword evidence="13" id="KW-1185">Reference proteome</keyword>
<evidence type="ECO:0000256" key="2">
    <source>
        <dbReference type="ARBA" id="ARBA00022691"/>
    </source>
</evidence>
<dbReference type="GO" id="GO:0008295">
    <property type="term" value="P:spermidine biosynthetic process"/>
    <property type="evidence" value="ECO:0007669"/>
    <property type="project" value="UniProtKB-UniRule"/>
</dbReference>
<evidence type="ECO:0000256" key="3">
    <source>
        <dbReference type="ARBA" id="ARBA00022793"/>
    </source>
</evidence>
<keyword evidence="2" id="KW-0949">S-adenosyl-L-methionine</keyword>
<evidence type="ECO:0000256" key="7">
    <source>
        <dbReference type="ARBA" id="ARBA00023145"/>
    </source>
</evidence>
<evidence type="ECO:0000256" key="9">
    <source>
        <dbReference type="ARBA" id="ARBA00023270"/>
    </source>
</evidence>
<evidence type="ECO:0000256" key="11">
    <source>
        <dbReference type="NCBIfam" id="TIGR03331"/>
    </source>
</evidence>
<keyword evidence="6" id="KW-0620">Polyamine biosynthesis</keyword>
<dbReference type="GO" id="GO:0005829">
    <property type="term" value="C:cytosol"/>
    <property type="evidence" value="ECO:0007669"/>
    <property type="project" value="TreeGrafter"/>
</dbReference>
<dbReference type="eggNOG" id="COG1586">
    <property type="taxonomic scope" value="Bacteria"/>
</dbReference>
<evidence type="ECO:0000256" key="10">
    <source>
        <dbReference type="ARBA" id="ARBA00023317"/>
    </source>
</evidence>
<dbReference type="AlphaFoldDB" id="F8EYI9"/>
<dbReference type="Gene3D" id="3.60.90.10">
    <property type="entry name" value="S-adenosylmethionine decarboxylase"/>
    <property type="match status" value="1"/>
</dbReference>
<dbReference type="InterPro" id="IPR009165">
    <property type="entry name" value="S-AdoMet_deCO2ase_bac"/>
</dbReference>
<reference evidence="13" key="1">
    <citation type="journal article" date="2013" name="Stand. Genomic Sci.">
        <title>Genome sequence of the thermophilic fresh-water bacterium Spirochaeta caldaria type strain (H1(T)), reclassification of Spirochaeta caldaria, Spirochaeta stenostrepta, and Spirochaeta zuelzerae in the genus Treponema as Treponema caldaria comb. nov., Treponema stenostrepta comb. nov., and Treponema zuelzerae comb. nov., and emendation of the genus Treponema.</title>
        <authorList>
            <person name="Abt B."/>
            <person name="Goker M."/>
            <person name="Scheuner C."/>
            <person name="Han C."/>
            <person name="Lu M."/>
            <person name="Misra M."/>
            <person name="Lapidus A."/>
            <person name="Nolan M."/>
            <person name="Lucas S."/>
            <person name="Hammon N."/>
            <person name="Deshpande S."/>
            <person name="Cheng J.F."/>
            <person name="Tapia R."/>
            <person name="Goodwin L.A."/>
            <person name="Pitluck S."/>
            <person name="Liolios K."/>
            <person name="Pagani I."/>
            <person name="Ivanova N."/>
            <person name="Mavromatis K."/>
            <person name="Mikhailova N."/>
            <person name="Huntemann M."/>
            <person name="Pati A."/>
            <person name="Chen A."/>
            <person name="Palaniappan K."/>
            <person name="Land M."/>
            <person name="Hauser L."/>
            <person name="Jeffries C.D."/>
            <person name="Rohde M."/>
            <person name="Spring S."/>
            <person name="Gronow S."/>
            <person name="Detter J.C."/>
            <person name="Bristow J."/>
            <person name="Eisen J.A."/>
            <person name="Markowitz V."/>
            <person name="Hugenholtz P."/>
            <person name="Kyrpides N.C."/>
            <person name="Woyke T."/>
            <person name="Klenk H.P."/>
        </authorList>
    </citation>
    <scope>NUCLEOTIDE SEQUENCE</scope>
    <source>
        <strain evidence="13">ATCC 51460 / DSM 7334 / H1</strain>
    </source>
</reference>
<organism evidence="12 13">
    <name type="scientific">Gracilinema caldarium (strain ATCC 51460 / DSM 7334 / H1)</name>
    <name type="common">Treponema caldarium</name>
    <dbReference type="NCBI Taxonomy" id="744872"/>
    <lineage>
        <taxon>Bacteria</taxon>
        <taxon>Pseudomonadati</taxon>
        <taxon>Spirochaetota</taxon>
        <taxon>Spirochaetia</taxon>
        <taxon>Spirochaetales</taxon>
        <taxon>Breznakiellaceae</taxon>
        <taxon>Gracilinema</taxon>
    </lineage>
</organism>
<dbReference type="PANTHER" id="PTHR33866:SF1">
    <property type="entry name" value="S-ADENOSYLMETHIONINE DECARBOXYLASE PROENZYME"/>
    <property type="match status" value="1"/>
</dbReference>
<keyword evidence="10" id="KW-0670">Pyruvate</keyword>
<dbReference type="HAMAP" id="MF_00465">
    <property type="entry name" value="AdoMetDC_2"/>
    <property type="match status" value="1"/>
</dbReference>
<dbReference type="SUPFAM" id="SSF56276">
    <property type="entry name" value="S-adenosylmethionine decarboxylase"/>
    <property type="match status" value="1"/>
</dbReference>
<dbReference type="InterPro" id="IPR003826">
    <property type="entry name" value="AdoMetDC_fam_prok"/>
</dbReference>
<dbReference type="InterPro" id="IPR016067">
    <property type="entry name" value="S-AdoMet_deCO2ase_core"/>
</dbReference>
<proteinExistence type="inferred from homology"/>
<dbReference type="OrthoDB" id="5290709at2"/>
<evidence type="ECO:0000256" key="8">
    <source>
        <dbReference type="ARBA" id="ARBA00023239"/>
    </source>
</evidence>
<keyword evidence="4" id="KW-0068">Autocatalytic cleavage</keyword>
<name>F8EYI9_GRAC1</name>
<protein>
    <recommendedName>
        <fullName evidence="11">Adenosylmethionine decarboxylase</fullName>
        <ecNumber evidence="11">4.1.1.50</ecNumber>
    </recommendedName>
</protein>
<sequence>MLKHVRGRKVRLEGFNNLTKYLSFNIYDLCYARSQESQIEYLEYIDQEYDSERLKGIIEEVTRIIDAKLVNVTTQDYDPRGASVVALINEDHPVLSPAVSTNHLPETSIVGHLDKSHITAHTYPEFDSTTGLATFRVDIDVSTCGMISPLRALHYLIDCFDSDVVLIDYRVRGFTRDTRGNKVFIDHDISSIQDFIDEDVLSDYLVYDINILSDNIFHTKMRKKEIELNDYLFGPEIEDLGQEERKRIKDLIRKEMQEIFECENF</sequence>
<keyword evidence="8" id="KW-0456">Lyase</keyword>
<dbReference type="PIRSF" id="PIRSF001356">
    <property type="entry name" value="SAM_decarboxylas"/>
    <property type="match status" value="1"/>
</dbReference>
<accession>F8EYI9</accession>
<dbReference type="EC" id="4.1.1.50" evidence="11"/>
<dbReference type="HOGENOM" id="CLU_092007_0_0_12"/>
<evidence type="ECO:0000313" key="13">
    <source>
        <dbReference type="Proteomes" id="UP000000503"/>
    </source>
</evidence>
<evidence type="ECO:0000313" key="12">
    <source>
        <dbReference type="EMBL" id="AEJ18421.1"/>
    </source>
</evidence>
<gene>
    <name evidence="12" type="ordered locus">Spica_0254</name>
</gene>
<dbReference type="PANTHER" id="PTHR33866">
    <property type="entry name" value="S-ADENOSYLMETHIONINE DECARBOXYLASE PROENZYME"/>
    <property type="match status" value="1"/>
</dbReference>